<gene>
    <name evidence="4" type="ORF">RRG08_066949</name>
</gene>
<dbReference type="InterPro" id="IPR001283">
    <property type="entry name" value="CRISP-related"/>
</dbReference>
<feature type="region of interest" description="Disordered" evidence="1">
    <location>
        <begin position="368"/>
        <end position="434"/>
    </location>
</feature>
<evidence type="ECO:0000256" key="1">
    <source>
        <dbReference type="SAM" id="MobiDB-lite"/>
    </source>
</evidence>
<organism evidence="4 5">
    <name type="scientific">Elysia crispata</name>
    <name type="common">lettuce slug</name>
    <dbReference type="NCBI Taxonomy" id="231223"/>
    <lineage>
        <taxon>Eukaryota</taxon>
        <taxon>Metazoa</taxon>
        <taxon>Spiralia</taxon>
        <taxon>Lophotrochozoa</taxon>
        <taxon>Mollusca</taxon>
        <taxon>Gastropoda</taxon>
        <taxon>Heterobranchia</taxon>
        <taxon>Euthyneura</taxon>
        <taxon>Panpulmonata</taxon>
        <taxon>Sacoglossa</taxon>
        <taxon>Placobranchoidea</taxon>
        <taxon>Plakobranchidae</taxon>
        <taxon>Elysia</taxon>
    </lineage>
</organism>
<dbReference type="EMBL" id="JAWDGP010001479">
    <property type="protein sequence ID" value="KAK3791269.1"/>
    <property type="molecule type" value="Genomic_DNA"/>
</dbReference>
<dbReference type="InterPro" id="IPR014044">
    <property type="entry name" value="CAP_dom"/>
</dbReference>
<comment type="caution">
    <text evidence="4">The sequence shown here is derived from an EMBL/GenBank/DDBJ whole genome shotgun (WGS) entry which is preliminary data.</text>
</comment>
<dbReference type="Gene3D" id="3.40.33.10">
    <property type="entry name" value="CAP"/>
    <property type="match status" value="2"/>
</dbReference>
<feature type="compositionally biased region" description="Basic and acidic residues" evidence="1">
    <location>
        <begin position="446"/>
        <end position="486"/>
    </location>
</feature>
<name>A0AAE1AP03_9GAST</name>
<keyword evidence="5" id="KW-1185">Reference proteome</keyword>
<evidence type="ECO:0000256" key="2">
    <source>
        <dbReference type="SAM" id="SignalP"/>
    </source>
</evidence>
<dbReference type="Pfam" id="PF00188">
    <property type="entry name" value="CAP"/>
    <property type="match status" value="2"/>
</dbReference>
<feature type="compositionally biased region" description="Basic and acidic residues" evidence="1">
    <location>
        <begin position="377"/>
        <end position="388"/>
    </location>
</feature>
<accession>A0AAE1AP03</accession>
<feature type="domain" description="SCP" evidence="3">
    <location>
        <begin position="31"/>
        <end position="181"/>
    </location>
</feature>
<dbReference type="PANTHER" id="PTHR10334">
    <property type="entry name" value="CYSTEINE-RICH SECRETORY PROTEIN-RELATED"/>
    <property type="match status" value="1"/>
</dbReference>
<dbReference type="PRINTS" id="PR00837">
    <property type="entry name" value="V5TPXLIKE"/>
</dbReference>
<protein>
    <recommendedName>
        <fullName evidence="3">SCP domain-containing protein</fullName>
    </recommendedName>
</protein>
<dbReference type="SMART" id="SM00198">
    <property type="entry name" value="SCP"/>
    <property type="match status" value="1"/>
</dbReference>
<feature type="compositionally biased region" description="Basic and acidic residues" evidence="1">
    <location>
        <begin position="394"/>
        <end position="434"/>
    </location>
</feature>
<evidence type="ECO:0000313" key="5">
    <source>
        <dbReference type="Proteomes" id="UP001283361"/>
    </source>
</evidence>
<feature type="region of interest" description="Disordered" evidence="1">
    <location>
        <begin position="446"/>
        <end position="492"/>
    </location>
</feature>
<sequence>MMLPSPVTMLLLLLSVLLLQCAEAKVVDIRAEAYHIVSKHNQARRSGEITASNMHEMRWDEELARRASDWAERCEYRRPGRDRSGRMLNANLYFMSNHVYGNRSIHRMVDRAVETWRRSRDRYDYSNHCGRACSYVQMIMARTDRIGCALSLCEDVPAGNLVVDYGSLFVCYYYPGENLLDSYPYSRGQACSRCSAGMDCRDKLCRTPGVEIVPRDLLPANFRIRPQAITEYRDKLTRDETISLRDSHNKMREGNRVETNLAWDSYLQRWAEWIVHCKVDYPGPKHTYTNFERLEQGTNVYNVVSKWSKEEYNTNLVMEHGCRTPQDNAKCNHFTNILDSSLTSMACAARDCGEGTRQLVCLYDNSSVRPARRTSTRRTDPYAQRRYDPQTQRRRYDPRTNPRRYDPRRDQRTEAARRYDPRYDTRYNRDRRTDYDEEQRRLYEEQRRRRYEEQRRRAEEERRREEEERRRREDQERRRREYEERRRAGRLI</sequence>
<evidence type="ECO:0000313" key="4">
    <source>
        <dbReference type="EMBL" id="KAK3791269.1"/>
    </source>
</evidence>
<feature type="chain" id="PRO_5041967708" description="SCP domain-containing protein" evidence="2">
    <location>
        <begin position="25"/>
        <end position="492"/>
    </location>
</feature>
<dbReference type="AlphaFoldDB" id="A0AAE1AP03"/>
<evidence type="ECO:0000259" key="3">
    <source>
        <dbReference type="SMART" id="SM00198"/>
    </source>
</evidence>
<dbReference type="InterPro" id="IPR035940">
    <property type="entry name" value="CAP_sf"/>
</dbReference>
<proteinExistence type="predicted"/>
<keyword evidence="2" id="KW-0732">Signal</keyword>
<feature type="signal peptide" evidence="2">
    <location>
        <begin position="1"/>
        <end position="24"/>
    </location>
</feature>
<dbReference type="SUPFAM" id="SSF55797">
    <property type="entry name" value="PR-1-like"/>
    <property type="match status" value="2"/>
</dbReference>
<reference evidence="4" key="1">
    <citation type="journal article" date="2023" name="G3 (Bethesda)">
        <title>A reference genome for the long-term kleptoplast-retaining sea slug Elysia crispata morphotype clarki.</title>
        <authorList>
            <person name="Eastman K.E."/>
            <person name="Pendleton A.L."/>
            <person name="Shaikh M.A."/>
            <person name="Suttiyut T."/>
            <person name="Ogas R."/>
            <person name="Tomko P."/>
            <person name="Gavelis G."/>
            <person name="Widhalm J.R."/>
            <person name="Wisecaver J.H."/>
        </authorList>
    </citation>
    <scope>NUCLEOTIDE SEQUENCE</scope>
    <source>
        <strain evidence="4">ECLA1</strain>
    </source>
</reference>
<dbReference type="Proteomes" id="UP001283361">
    <property type="component" value="Unassembled WGS sequence"/>
</dbReference>